<dbReference type="InterPro" id="IPR052812">
    <property type="entry name" value="Plant_DnaJ_domain"/>
</dbReference>
<comment type="subcellular location">
    <subcellularLocation>
        <location evidence="1">Membrane</location>
    </subcellularLocation>
</comment>
<dbReference type="EMBL" id="CACVBM020001373">
    <property type="protein sequence ID" value="CAA7047366.1"/>
    <property type="molecule type" value="Genomic_DNA"/>
</dbReference>
<evidence type="ECO:0000256" key="1">
    <source>
        <dbReference type="ARBA" id="ARBA00004370"/>
    </source>
</evidence>
<comment type="caution">
    <text evidence="7">The sequence shown here is derived from an EMBL/GenBank/DDBJ whole genome shotgun (WGS) entry which is preliminary data.</text>
</comment>
<dbReference type="Proteomes" id="UP000467841">
    <property type="component" value="Unassembled WGS sequence"/>
</dbReference>
<feature type="region of interest" description="Disordered" evidence="5">
    <location>
        <begin position="354"/>
        <end position="380"/>
    </location>
</feature>
<evidence type="ECO:0000256" key="5">
    <source>
        <dbReference type="SAM" id="MobiDB-lite"/>
    </source>
</evidence>
<accession>A0A6D2JTJ5</accession>
<dbReference type="InterPro" id="IPR036869">
    <property type="entry name" value="J_dom_sf"/>
</dbReference>
<evidence type="ECO:0000256" key="3">
    <source>
        <dbReference type="ARBA" id="ARBA00023136"/>
    </source>
</evidence>
<name>A0A6D2JTJ5_9BRAS</name>
<dbReference type="PROSITE" id="PS50076">
    <property type="entry name" value="DNAJ_2"/>
    <property type="match status" value="1"/>
</dbReference>
<evidence type="ECO:0000313" key="7">
    <source>
        <dbReference type="EMBL" id="CAA7047366.1"/>
    </source>
</evidence>
<dbReference type="SUPFAM" id="SSF46565">
    <property type="entry name" value="Chaperone J-domain"/>
    <property type="match status" value="1"/>
</dbReference>
<organism evidence="7 8">
    <name type="scientific">Microthlaspi erraticum</name>
    <dbReference type="NCBI Taxonomy" id="1685480"/>
    <lineage>
        <taxon>Eukaryota</taxon>
        <taxon>Viridiplantae</taxon>
        <taxon>Streptophyta</taxon>
        <taxon>Embryophyta</taxon>
        <taxon>Tracheophyta</taxon>
        <taxon>Spermatophyta</taxon>
        <taxon>Magnoliopsida</taxon>
        <taxon>eudicotyledons</taxon>
        <taxon>Gunneridae</taxon>
        <taxon>Pentapetalae</taxon>
        <taxon>rosids</taxon>
        <taxon>malvids</taxon>
        <taxon>Brassicales</taxon>
        <taxon>Brassicaceae</taxon>
        <taxon>Coluteocarpeae</taxon>
        <taxon>Microthlaspi</taxon>
    </lineage>
</organism>
<dbReference type="CDD" id="cd06257">
    <property type="entry name" value="DnaJ"/>
    <property type="match status" value="1"/>
</dbReference>
<sequence length="400" mass="45418">MRSENKEAGEDELRRNPYEVLGISSNSTDQEIKSAYRRMALRYHPDKNPNDPVAADMFKEVTFAYDLLSDPENRRQYDTTGSETVGLENEDLELDLSSLGAVNTIFAALFNKLGVQIKTTVSANLLDEALNGTVTTLPLTVGKVVSRKVEKQSAHFYSVTLTEEEAQAGLICKVQSSAKNKFKLLYFDQEDNGGLSLALQEDSKKTGKLSTAGLYFFGFPVYRFDHRRALSRDPETGFFKRLDAFQPFEITELKPGSHVFAVYGDNFFKSVSYTLEIFSSAPFANEKENLRSTEAQIVSKRSELLKFESEYHEVFAQFTEMASKCAGEVQEIDELLKRRNEICAAYTIFPPMKQGSSKNRSWSKGKSKKKNSLLMEHREEGEVTVREEDVVKKKKWYKFS</sequence>
<evidence type="ECO:0000313" key="8">
    <source>
        <dbReference type="Proteomes" id="UP000467841"/>
    </source>
</evidence>
<dbReference type="Gene3D" id="1.10.287.110">
    <property type="entry name" value="DnaJ domain"/>
    <property type="match status" value="1"/>
</dbReference>
<dbReference type="PANTHER" id="PTHR44272">
    <property type="entry name" value="DNAJ DOMAIN (PROKARYOTIC HEAT SHOCK PROTEIN)"/>
    <property type="match status" value="1"/>
</dbReference>
<gene>
    <name evidence="7" type="ORF">MERR_LOCUS34601</name>
</gene>
<dbReference type="PRINTS" id="PR00625">
    <property type="entry name" value="JDOMAIN"/>
</dbReference>
<dbReference type="FunFam" id="1.10.287.110:FF:000097">
    <property type="entry name" value="Chaperone protein dnaJ 16"/>
    <property type="match status" value="1"/>
</dbReference>
<dbReference type="SMART" id="SM00271">
    <property type="entry name" value="DnaJ"/>
    <property type="match status" value="1"/>
</dbReference>
<dbReference type="InterPro" id="IPR001623">
    <property type="entry name" value="DnaJ_domain"/>
</dbReference>
<dbReference type="InterPro" id="IPR018253">
    <property type="entry name" value="DnaJ_domain_CS"/>
</dbReference>
<dbReference type="AlphaFoldDB" id="A0A6D2JTJ5"/>
<feature type="domain" description="J" evidence="6">
    <location>
        <begin position="16"/>
        <end position="81"/>
    </location>
</feature>
<feature type="compositionally biased region" description="Basic residues" evidence="5">
    <location>
        <begin position="361"/>
        <end position="371"/>
    </location>
</feature>
<dbReference type="OrthoDB" id="10250354at2759"/>
<protein>
    <recommendedName>
        <fullName evidence="6">J domain-containing protein</fullName>
    </recommendedName>
</protein>
<dbReference type="PANTHER" id="PTHR44272:SF5">
    <property type="entry name" value="CHAPERONE PROTEIN DNAJ 39"/>
    <property type="match status" value="1"/>
</dbReference>
<keyword evidence="3" id="KW-0472">Membrane</keyword>
<keyword evidence="4" id="KW-0143">Chaperone</keyword>
<evidence type="ECO:0000256" key="2">
    <source>
        <dbReference type="ARBA" id="ARBA00023054"/>
    </source>
</evidence>
<keyword evidence="2" id="KW-0175">Coiled coil</keyword>
<proteinExistence type="predicted"/>
<reference evidence="7" key="1">
    <citation type="submission" date="2020-01" db="EMBL/GenBank/DDBJ databases">
        <authorList>
            <person name="Mishra B."/>
        </authorList>
    </citation>
    <scope>NUCLEOTIDE SEQUENCE [LARGE SCALE GENOMIC DNA]</scope>
</reference>
<dbReference type="PROSITE" id="PS00636">
    <property type="entry name" value="DNAJ_1"/>
    <property type="match status" value="1"/>
</dbReference>
<evidence type="ECO:0000256" key="4">
    <source>
        <dbReference type="ARBA" id="ARBA00023186"/>
    </source>
</evidence>
<dbReference type="Pfam" id="PF00226">
    <property type="entry name" value="DnaJ"/>
    <property type="match status" value="1"/>
</dbReference>
<evidence type="ECO:0000259" key="6">
    <source>
        <dbReference type="PROSITE" id="PS50076"/>
    </source>
</evidence>
<dbReference type="GO" id="GO:0016020">
    <property type="term" value="C:membrane"/>
    <property type="evidence" value="ECO:0007669"/>
    <property type="project" value="UniProtKB-SubCell"/>
</dbReference>
<keyword evidence="8" id="KW-1185">Reference proteome</keyword>